<dbReference type="Gene3D" id="3.40.50.880">
    <property type="match status" value="1"/>
</dbReference>
<dbReference type="OrthoDB" id="338827at2"/>
<dbReference type="RefSeq" id="WP_135261466.1">
    <property type="nucleotide sequence ID" value="NZ_SMLM01000001.1"/>
</dbReference>
<sequence length="319" mass="34014">MIQASLRLGFAALAACMSVGFAHAQPARADAPGSVKKSSHDVYYNVCRGTDPACLAQNNGWPEVSATAKTRVLIYSRTAGPRHANLGTAAAPGAGLNPPMAPNNVMQAKLREWLAEEGITADWTEDPARFSPNNYAAVILASGNRDNLFDIAQTSPTTPMTNLRQYMRRGGGVVAIHNAFGANYNWPYYEGLLGNANFFDHGPNRAGTVNTLAADPSTAGLPATWAFQDEWYNLTPFPTNVKFLLSATVNPGGTGAATVRDFHPVAWCQYFDGGRVLATTLGHNAHSFDGTGVGAAEFKKFIVQGIKSAMGLTPFCTEQ</sequence>
<reference evidence="3 4" key="1">
    <citation type="submission" date="2019-03" db="EMBL/GenBank/DDBJ databases">
        <title>Ramlibacter henchirensis DSM 14656, whole genome shotgun sequence.</title>
        <authorList>
            <person name="Zhang X."/>
            <person name="Feng G."/>
            <person name="Zhu H."/>
        </authorList>
    </citation>
    <scope>NUCLEOTIDE SEQUENCE [LARGE SCALE GENOMIC DNA]</scope>
    <source>
        <strain evidence="3 4">DSM 14656</strain>
    </source>
</reference>
<evidence type="ECO:0000259" key="2">
    <source>
        <dbReference type="Pfam" id="PF06283"/>
    </source>
</evidence>
<comment type="caution">
    <text evidence="3">The sequence shown here is derived from an EMBL/GenBank/DDBJ whole genome shotgun (WGS) entry which is preliminary data.</text>
</comment>
<dbReference type="EMBL" id="SMLM01000001">
    <property type="protein sequence ID" value="TFZ05385.1"/>
    <property type="molecule type" value="Genomic_DNA"/>
</dbReference>
<dbReference type="Proteomes" id="UP000298180">
    <property type="component" value="Unassembled WGS sequence"/>
</dbReference>
<keyword evidence="1" id="KW-0732">Signal</keyword>
<dbReference type="AlphaFoldDB" id="A0A4Z0C5Q1"/>
<organism evidence="3 4">
    <name type="scientific">Ramlibacter henchirensis</name>
    <dbReference type="NCBI Taxonomy" id="204072"/>
    <lineage>
        <taxon>Bacteria</taxon>
        <taxon>Pseudomonadati</taxon>
        <taxon>Pseudomonadota</taxon>
        <taxon>Betaproteobacteria</taxon>
        <taxon>Burkholderiales</taxon>
        <taxon>Comamonadaceae</taxon>
        <taxon>Ramlibacter</taxon>
    </lineage>
</organism>
<gene>
    <name evidence="3" type="ORF">EZ313_01545</name>
</gene>
<dbReference type="InterPro" id="IPR029062">
    <property type="entry name" value="Class_I_gatase-like"/>
</dbReference>
<feature type="chain" id="PRO_5021363063" evidence="1">
    <location>
        <begin position="25"/>
        <end position="319"/>
    </location>
</feature>
<feature type="signal peptide" evidence="1">
    <location>
        <begin position="1"/>
        <end position="24"/>
    </location>
</feature>
<keyword evidence="4" id="KW-1185">Reference proteome</keyword>
<name>A0A4Z0C5Q1_9BURK</name>
<evidence type="ECO:0000313" key="3">
    <source>
        <dbReference type="EMBL" id="TFZ05385.1"/>
    </source>
</evidence>
<evidence type="ECO:0000313" key="4">
    <source>
        <dbReference type="Proteomes" id="UP000298180"/>
    </source>
</evidence>
<dbReference type="Pfam" id="PF06283">
    <property type="entry name" value="ThuA"/>
    <property type="match status" value="1"/>
</dbReference>
<proteinExistence type="predicted"/>
<feature type="domain" description="ThuA-like" evidence="2">
    <location>
        <begin position="71"/>
        <end position="306"/>
    </location>
</feature>
<dbReference type="InterPro" id="IPR029010">
    <property type="entry name" value="ThuA-like"/>
</dbReference>
<evidence type="ECO:0000256" key="1">
    <source>
        <dbReference type="SAM" id="SignalP"/>
    </source>
</evidence>
<dbReference type="SUPFAM" id="SSF52317">
    <property type="entry name" value="Class I glutamine amidotransferase-like"/>
    <property type="match status" value="1"/>
</dbReference>
<dbReference type="PANTHER" id="PTHR40469:SF2">
    <property type="entry name" value="GALACTOSE-BINDING DOMAIN-LIKE SUPERFAMILY PROTEIN"/>
    <property type="match status" value="1"/>
</dbReference>
<dbReference type="PANTHER" id="PTHR40469">
    <property type="entry name" value="SECRETED GLYCOSYL HYDROLASE"/>
    <property type="match status" value="1"/>
</dbReference>
<accession>A0A4Z0C5Q1</accession>
<protein>
    <submittedName>
        <fullName evidence="3">ThuA domain-containing protein</fullName>
    </submittedName>
</protein>